<dbReference type="Pfam" id="PF04683">
    <property type="entry name" value="Rpn13_ADRM1_Pru"/>
    <property type="match status" value="1"/>
</dbReference>
<evidence type="ECO:0000259" key="7">
    <source>
        <dbReference type="PROSITE" id="PS51917"/>
    </source>
</evidence>
<dbReference type="GO" id="GO:0070628">
    <property type="term" value="F:proteasome binding"/>
    <property type="evidence" value="ECO:0007669"/>
    <property type="project" value="TreeGrafter"/>
</dbReference>
<dbReference type="PANTHER" id="PTHR12225:SF0">
    <property type="entry name" value="PROTEASOMAL UBIQUITIN RECEPTOR ADRM1"/>
    <property type="match status" value="1"/>
</dbReference>
<dbReference type="GO" id="GO:0005737">
    <property type="term" value="C:cytoplasm"/>
    <property type="evidence" value="ECO:0007669"/>
    <property type="project" value="UniProtKB-SubCell"/>
</dbReference>
<evidence type="ECO:0000256" key="4">
    <source>
        <dbReference type="ARBA" id="ARBA00022942"/>
    </source>
</evidence>
<dbReference type="FunFam" id="1.10.2020.20:FF:000004">
    <property type="entry name" value="WGS project CABT00000000 data, contig 2.6"/>
    <property type="match status" value="1"/>
</dbReference>
<keyword evidence="9" id="KW-1185">Reference proteome</keyword>
<feature type="domain" description="Pru" evidence="7">
    <location>
        <begin position="1"/>
        <end position="140"/>
    </location>
</feature>
<dbReference type="Proteomes" id="UP000226031">
    <property type="component" value="Unassembled WGS sequence"/>
</dbReference>
<dbReference type="GO" id="GO:0061133">
    <property type="term" value="F:endopeptidase activator activity"/>
    <property type="evidence" value="ECO:0007669"/>
    <property type="project" value="TreeGrafter"/>
</dbReference>
<keyword evidence="3" id="KW-0963">Cytoplasm</keyword>
<dbReference type="VEuPathDB" id="FungiDB:EMCG_01025"/>
<dbReference type="STRING" id="73230.A0A2B7ZMX8"/>
<dbReference type="PANTHER" id="PTHR12225">
    <property type="entry name" value="ADHESION REGULATING MOLECULE 1 110 KDA CELL MEMBRANE GLYCOPROTEIN"/>
    <property type="match status" value="1"/>
</dbReference>
<dbReference type="EMBL" id="PDND01000034">
    <property type="protein sequence ID" value="PGH34731.1"/>
    <property type="molecule type" value="Genomic_DNA"/>
</dbReference>
<dbReference type="InterPro" id="IPR038108">
    <property type="entry name" value="RPN13_DEUBAD_sf"/>
</dbReference>
<keyword evidence="4" id="KW-0647">Proteasome</keyword>
<evidence type="ECO:0000256" key="5">
    <source>
        <dbReference type="ARBA" id="ARBA00023242"/>
    </source>
</evidence>
<evidence type="ECO:0000256" key="1">
    <source>
        <dbReference type="ARBA" id="ARBA00004123"/>
    </source>
</evidence>
<dbReference type="GO" id="GO:0005634">
    <property type="term" value="C:nucleus"/>
    <property type="evidence" value="ECO:0007669"/>
    <property type="project" value="UniProtKB-SubCell"/>
</dbReference>
<comment type="caution">
    <text evidence="8">The sequence shown here is derived from an EMBL/GenBank/DDBJ whole genome shotgun (WGS) entry which is preliminary data.</text>
</comment>
<evidence type="ECO:0000256" key="3">
    <source>
        <dbReference type="ARBA" id="ARBA00022490"/>
    </source>
</evidence>
<keyword evidence="5" id="KW-0539">Nucleus</keyword>
<evidence type="ECO:0000313" key="8">
    <source>
        <dbReference type="EMBL" id="PGH34731.1"/>
    </source>
</evidence>
<gene>
    <name evidence="8" type="ORF">GX50_02410</name>
</gene>
<dbReference type="PROSITE" id="PS51917">
    <property type="entry name" value="PRU"/>
    <property type="match status" value="1"/>
</dbReference>
<feature type="region of interest" description="Disordered" evidence="6">
    <location>
        <begin position="149"/>
        <end position="224"/>
    </location>
</feature>
<protein>
    <recommendedName>
        <fullName evidence="7">Pru domain-containing protein</fullName>
    </recommendedName>
</protein>
<sequence length="402" mass="43379">MSIAPIITFKAGLCDLDTSVSPPRVKPKPAPGYIYLYSEDDLVHFCWRRRSASLDEPELDLVMVPSDGTFTPYKPTSAENPSNTDRPTNGRVYALKFSSSSQRHLFWLQSRSQHQNGNPAWFSSRDLELGRIVNTLLQGEDIDVRDAIANLPRDNHGGNGGDDDETMEDVEGTDHSPVHRRGGSGGAGPGATGGDIREEGQESRQGGADGGRAATASSDPSSVVQNLLRSLQQQQGNQQSRSEAAEDPFTTLSALLPPSSTLPLIESAHPQTVDHLLSFLPTSLLFLAQTNVDEIPNNIEPGSEAAKAAMQALTLEQKRDILRRVLRSPQFTQSLGSLTVALRDGGLPSISDALNIKVENGGFMRRGGVPLGGGDAVRAFLEGVKRHVEEKEHGGQDKMETD</sequence>
<proteinExistence type="predicted"/>
<dbReference type="Gene3D" id="1.10.2020.20">
    <property type="match status" value="1"/>
</dbReference>
<dbReference type="Gene3D" id="2.30.29.70">
    <property type="entry name" value="Proteasomal ubiquitin receptor Rpn13/ADRM1"/>
    <property type="match status" value="1"/>
</dbReference>
<dbReference type="InterPro" id="IPR006773">
    <property type="entry name" value="Rpn13/ADRM1"/>
</dbReference>
<evidence type="ECO:0000313" key="9">
    <source>
        <dbReference type="Proteomes" id="UP000226031"/>
    </source>
</evidence>
<organism evidence="8 9">
    <name type="scientific">[Emmonsia] crescens</name>
    <dbReference type="NCBI Taxonomy" id="73230"/>
    <lineage>
        <taxon>Eukaryota</taxon>
        <taxon>Fungi</taxon>
        <taxon>Dikarya</taxon>
        <taxon>Ascomycota</taxon>
        <taxon>Pezizomycotina</taxon>
        <taxon>Eurotiomycetes</taxon>
        <taxon>Eurotiomycetidae</taxon>
        <taxon>Onygenales</taxon>
        <taxon>Ajellomycetaceae</taxon>
        <taxon>Emergomyces</taxon>
    </lineage>
</organism>
<dbReference type="GO" id="GO:0008541">
    <property type="term" value="C:proteasome regulatory particle, lid subcomplex"/>
    <property type="evidence" value="ECO:0007669"/>
    <property type="project" value="TreeGrafter"/>
</dbReference>
<reference evidence="8 9" key="1">
    <citation type="submission" date="2017-10" db="EMBL/GenBank/DDBJ databases">
        <title>Comparative genomics in systemic dimorphic fungi from Ajellomycetaceae.</title>
        <authorList>
            <person name="Munoz J.F."/>
            <person name="Mcewen J.G."/>
            <person name="Clay O.K."/>
            <person name="Cuomo C.A."/>
        </authorList>
    </citation>
    <scope>NUCLEOTIDE SEQUENCE [LARGE SCALE GENOMIC DNA]</scope>
    <source>
        <strain evidence="8 9">UAMH4076</strain>
    </source>
</reference>
<dbReference type="InterPro" id="IPR038633">
    <property type="entry name" value="Rpn13/ADRM1_Pru_sf"/>
</dbReference>
<comment type="subcellular location">
    <subcellularLocation>
        <location evidence="2">Cytoplasm</location>
    </subcellularLocation>
    <subcellularLocation>
        <location evidence="1">Nucleus</location>
    </subcellularLocation>
</comment>
<name>A0A2B7ZMX8_9EURO</name>
<accession>A0A2B7ZMX8</accession>
<feature type="compositionally biased region" description="Gly residues" evidence="6">
    <location>
        <begin position="183"/>
        <end position="193"/>
    </location>
</feature>
<dbReference type="InterPro" id="IPR044868">
    <property type="entry name" value="Rpn13/ADRM1_Pru"/>
</dbReference>
<evidence type="ECO:0000256" key="6">
    <source>
        <dbReference type="SAM" id="MobiDB-lite"/>
    </source>
</evidence>
<dbReference type="AlphaFoldDB" id="A0A2B7ZMX8"/>
<feature type="compositionally biased region" description="Acidic residues" evidence="6">
    <location>
        <begin position="161"/>
        <end position="171"/>
    </location>
</feature>
<evidence type="ECO:0000256" key="2">
    <source>
        <dbReference type="ARBA" id="ARBA00004496"/>
    </source>
</evidence>